<comment type="pathway">
    <text evidence="2">Protein modification; protein ubiquitination.</text>
</comment>
<keyword evidence="6 9" id="KW-0863">Zinc-finger</keyword>
<dbReference type="Proteomes" id="UP000515163">
    <property type="component" value="Unplaced"/>
</dbReference>
<gene>
    <name evidence="14" type="primary">LOC116286331</name>
</gene>
<comment type="subcellular location">
    <subcellularLocation>
        <location evidence="1">Cytoplasm</location>
    </subcellularLocation>
</comment>
<dbReference type="PROSITE" id="PS50135">
    <property type="entry name" value="ZF_ZZ_2"/>
    <property type="match status" value="1"/>
</dbReference>
<dbReference type="SUPFAM" id="SSF159034">
    <property type="entry name" value="Mib/herc2 domain-like"/>
    <property type="match status" value="1"/>
</dbReference>
<dbReference type="GO" id="GO:0004842">
    <property type="term" value="F:ubiquitin-protein transferase activity"/>
    <property type="evidence" value="ECO:0007669"/>
    <property type="project" value="InterPro"/>
</dbReference>
<dbReference type="InterPro" id="IPR037252">
    <property type="entry name" value="Mib_Herc2_sf"/>
</dbReference>
<feature type="compositionally biased region" description="Polar residues" evidence="10">
    <location>
        <begin position="304"/>
        <end position="313"/>
    </location>
</feature>
<evidence type="ECO:0000256" key="3">
    <source>
        <dbReference type="ARBA" id="ARBA00022490"/>
    </source>
</evidence>
<feature type="compositionally biased region" description="Polar residues" evidence="10">
    <location>
        <begin position="330"/>
        <end position="355"/>
    </location>
</feature>
<dbReference type="GO" id="GO:0008270">
    <property type="term" value="F:zinc ion binding"/>
    <property type="evidence" value="ECO:0007669"/>
    <property type="project" value="UniProtKB-KW"/>
</dbReference>
<dbReference type="GO" id="GO:0005737">
    <property type="term" value="C:cytoplasm"/>
    <property type="evidence" value="ECO:0007669"/>
    <property type="project" value="UniProtKB-SubCell"/>
</dbReference>
<evidence type="ECO:0000256" key="9">
    <source>
        <dbReference type="PROSITE-ProRule" id="PRU00228"/>
    </source>
</evidence>
<dbReference type="AlphaFoldDB" id="A0A6P8H7F8"/>
<evidence type="ECO:0000256" key="8">
    <source>
        <dbReference type="ARBA" id="ARBA00022833"/>
    </source>
</evidence>
<dbReference type="InParanoid" id="A0A6P8H7F8"/>
<dbReference type="UniPathway" id="UPA00143"/>
<dbReference type="Pfam" id="PF00569">
    <property type="entry name" value="ZZ"/>
    <property type="match status" value="1"/>
</dbReference>
<dbReference type="SUPFAM" id="SSF57850">
    <property type="entry name" value="RING/U-box"/>
    <property type="match status" value="1"/>
</dbReference>
<sequence length="505" mass="57147">MLLGSRVVRGPDWNTRNDSDSVEVGSVGTIINLYHFQDGRPLPKEKVLVQWDTGEQTCCRAGQDGYYDLRILDSAPAGVKFRGFQCNGCQEADIAGMRWHCAVCSNYELCTSCYMNDVHDRNHHFVRFNNPSDSYNGIEVGERSTSFKIQSRGIFPGAKVRTKKDMKCSWTSPVLIGGQVVNLITWDGIPRSTVLVRWGEVGEQILRLGYEGEVDLEVIQFARGPDFYPNHLPMVSVGAHLRLISKIISYDKISSEEITDEAENAINYLDDLLSTCDVQSNAMLCKVKRDIQEMQLAFEKSANIQKPASVSSKQENEKTECPPCEDMKDSQSSSTSDVALENNSFQNDNHSSVCTDTIDGGNVDNARVHHLVRKFSPDGDQQEGPIPENERKEYEVSEARRHVSWIIRKFEKMTSYDMPNFDKKPMERPLYVNNKVPAVSPQNKNVPNKSSTLTSQYEKQATDDMGTTFLEEKPKKENSEFEAKDDISADAKYVNRLVRRFEEIE</sequence>
<dbReference type="OrthoDB" id="5977506at2759"/>
<dbReference type="Pfam" id="PF06701">
    <property type="entry name" value="MIB_HERC2"/>
    <property type="match status" value="1"/>
</dbReference>
<dbReference type="RefSeq" id="XP_031548667.1">
    <property type="nucleotide sequence ID" value="XM_031692807.1"/>
</dbReference>
<evidence type="ECO:0000313" key="14">
    <source>
        <dbReference type="RefSeq" id="XP_031548667.1"/>
    </source>
</evidence>
<dbReference type="GO" id="GO:0016567">
    <property type="term" value="P:protein ubiquitination"/>
    <property type="evidence" value="ECO:0007669"/>
    <property type="project" value="UniProtKB-UniPathway"/>
</dbReference>
<evidence type="ECO:0000256" key="7">
    <source>
        <dbReference type="ARBA" id="ARBA00022786"/>
    </source>
</evidence>
<feature type="domain" description="MIB/HERC2" evidence="12">
    <location>
        <begin position="1"/>
        <end position="75"/>
    </location>
</feature>
<protein>
    <submittedName>
        <fullName evidence="14">Uncharacterized protein LOC116286331 isoform X1</fullName>
    </submittedName>
</protein>
<dbReference type="PANTHER" id="PTHR24202">
    <property type="entry name" value="E3 UBIQUITIN-PROTEIN LIGASE MIB2"/>
    <property type="match status" value="1"/>
</dbReference>
<evidence type="ECO:0000256" key="10">
    <source>
        <dbReference type="SAM" id="MobiDB-lite"/>
    </source>
</evidence>
<evidence type="ECO:0000259" key="12">
    <source>
        <dbReference type="PROSITE" id="PS51416"/>
    </source>
</evidence>
<keyword evidence="13" id="KW-1185">Reference proteome</keyword>
<feature type="domain" description="ZZ-type" evidence="11">
    <location>
        <begin position="81"/>
        <end position="133"/>
    </location>
</feature>
<dbReference type="PROSITE" id="PS51416">
    <property type="entry name" value="MIB_HERC2"/>
    <property type="match status" value="1"/>
</dbReference>
<evidence type="ECO:0000259" key="11">
    <source>
        <dbReference type="PROSITE" id="PS50135"/>
    </source>
</evidence>
<dbReference type="KEGG" id="aten:116286331"/>
<name>A0A6P8H7F8_ACTTE</name>
<dbReference type="InterPro" id="IPR010606">
    <property type="entry name" value="Mib_Herc2"/>
</dbReference>
<reference evidence="14" key="1">
    <citation type="submission" date="2025-08" db="UniProtKB">
        <authorList>
            <consortium name="RefSeq"/>
        </authorList>
    </citation>
    <scope>IDENTIFICATION</scope>
    <source>
        <tissue evidence="14">Tentacle</tissue>
    </source>
</reference>
<evidence type="ECO:0000256" key="5">
    <source>
        <dbReference type="ARBA" id="ARBA00022737"/>
    </source>
</evidence>
<feature type="region of interest" description="Disordered" evidence="10">
    <location>
        <begin position="374"/>
        <end position="393"/>
    </location>
</feature>
<keyword evidence="5" id="KW-0677">Repeat</keyword>
<keyword evidence="7" id="KW-0833">Ubl conjugation pathway</keyword>
<accession>A0A6P8H7F8</accession>
<feature type="compositionally biased region" description="Basic and acidic residues" evidence="10">
    <location>
        <begin position="314"/>
        <end position="329"/>
    </location>
</feature>
<feature type="region of interest" description="Disordered" evidence="10">
    <location>
        <begin position="304"/>
        <end position="361"/>
    </location>
</feature>
<evidence type="ECO:0000256" key="1">
    <source>
        <dbReference type="ARBA" id="ARBA00004496"/>
    </source>
</evidence>
<keyword evidence="8" id="KW-0862">Zinc</keyword>
<dbReference type="InterPro" id="IPR000433">
    <property type="entry name" value="Znf_ZZ"/>
</dbReference>
<keyword evidence="4" id="KW-0479">Metal-binding</keyword>
<dbReference type="SMART" id="SM00291">
    <property type="entry name" value="ZnF_ZZ"/>
    <property type="match status" value="1"/>
</dbReference>
<dbReference type="GeneID" id="116286331"/>
<dbReference type="PROSITE" id="PS01357">
    <property type="entry name" value="ZF_ZZ_1"/>
    <property type="match status" value="1"/>
</dbReference>
<dbReference type="InterPro" id="IPR043145">
    <property type="entry name" value="Znf_ZZ_sf"/>
</dbReference>
<keyword evidence="3" id="KW-0963">Cytoplasm</keyword>
<evidence type="ECO:0000256" key="4">
    <source>
        <dbReference type="ARBA" id="ARBA00022723"/>
    </source>
</evidence>
<organism evidence="13 14">
    <name type="scientific">Actinia tenebrosa</name>
    <name type="common">Australian red waratah sea anemone</name>
    <dbReference type="NCBI Taxonomy" id="6105"/>
    <lineage>
        <taxon>Eukaryota</taxon>
        <taxon>Metazoa</taxon>
        <taxon>Cnidaria</taxon>
        <taxon>Anthozoa</taxon>
        <taxon>Hexacorallia</taxon>
        <taxon>Actiniaria</taxon>
        <taxon>Actiniidae</taxon>
        <taxon>Actinia</taxon>
    </lineage>
</organism>
<evidence type="ECO:0000256" key="2">
    <source>
        <dbReference type="ARBA" id="ARBA00004906"/>
    </source>
</evidence>
<evidence type="ECO:0000256" key="6">
    <source>
        <dbReference type="ARBA" id="ARBA00022771"/>
    </source>
</evidence>
<dbReference type="Gene3D" id="2.30.30.40">
    <property type="entry name" value="SH3 Domains"/>
    <property type="match status" value="1"/>
</dbReference>
<dbReference type="PANTHER" id="PTHR24202:SF4">
    <property type="entry name" value="E3 UBIQUITIN-PROTEIN LIGASE MIB2-RELATED"/>
    <property type="match status" value="1"/>
</dbReference>
<proteinExistence type="predicted"/>
<dbReference type="Gene3D" id="3.30.60.90">
    <property type="match status" value="1"/>
</dbReference>
<evidence type="ECO:0000313" key="13">
    <source>
        <dbReference type="Proteomes" id="UP000515163"/>
    </source>
</evidence>